<dbReference type="SUPFAM" id="SSF53335">
    <property type="entry name" value="S-adenosyl-L-methionine-dependent methyltransferases"/>
    <property type="match status" value="1"/>
</dbReference>
<evidence type="ECO:0000256" key="5">
    <source>
        <dbReference type="ARBA" id="ARBA00022691"/>
    </source>
</evidence>
<keyword evidence="3 6" id="KW-0489">Methyltransferase</keyword>
<dbReference type="Proteomes" id="UP000279275">
    <property type="component" value="Unassembled WGS sequence"/>
</dbReference>
<comment type="function">
    <text evidence="1 6">Exhibits S-adenosyl-L-methionine-dependent methyltransferase activity.</text>
</comment>
<protein>
    <recommendedName>
        <fullName evidence="6">S-adenosyl-L-methionine-dependent methyltransferase</fullName>
        <ecNumber evidence="6">2.1.1.-</ecNumber>
    </recommendedName>
</protein>
<dbReference type="NCBIfam" id="TIGR00027">
    <property type="entry name" value="mthyl_TIGR00027"/>
    <property type="match status" value="1"/>
</dbReference>
<dbReference type="Pfam" id="PF04072">
    <property type="entry name" value="LCM"/>
    <property type="match status" value="1"/>
</dbReference>
<dbReference type="OrthoDB" id="9806164at2"/>
<evidence type="ECO:0000256" key="2">
    <source>
        <dbReference type="ARBA" id="ARBA00008138"/>
    </source>
</evidence>
<dbReference type="PANTHER" id="PTHR43619:SF2">
    <property type="entry name" value="S-ADENOSYL-L-METHIONINE-DEPENDENT METHYLTRANSFERASES SUPERFAMILY PROTEIN"/>
    <property type="match status" value="1"/>
</dbReference>
<dbReference type="RefSeq" id="WP_122187854.1">
    <property type="nucleotide sequence ID" value="NZ_RFFH01000003.1"/>
</dbReference>
<evidence type="ECO:0000256" key="6">
    <source>
        <dbReference type="RuleBase" id="RU362030"/>
    </source>
</evidence>
<organism evidence="7 8">
    <name type="scientific">Nocardia stercoris</name>
    <dbReference type="NCBI Taxonomy" id="2483361"/>
    <lineage>
        <taxon>Bacteria</taxon>
        <taxon>Bacillati</taxon>
        <taxon>Actinomycetota</taxon>
        <taxon>Actinomycetes</taxon>
        <taxon>Mycobacteriales</taxon>
        <taxon>Nocardiaceae</taxon>
        <taxon>Nocardia</taxon>
    </lineage>
</organism>
<dbReference type="Gene3D" id="3.40.50.150">
    <property type="entry name" value="Vaccinia Virus protein VP39"/>
    <property type="match status" value="1"/>
</dbReference>
<evidence type="ECO:0000256" key="4">
    <source>
        <dbReference type="ARBA" id="ARBA00022679"/>
    </source>
</evidence>
<proteinExistence type="inferred from homology"/>
<evidence type="ECO:0000313" key="7">
    <source>
        <dbReference type="EMBL" id="RMI33658.1"/>
    </source>
</evidence>
<reference evidence="7 8" key="1">
    <citation type="submission" date="2018-10" db="EMBL/GenBank/DDBJ databases">
        <title>Isolation from cow dung.</title>
        <authorList>
            <person name="Ling L."/>
        </authorList>
    </citation>
    <scope>NUCLEOTIDE SEQUENCE [LARGE SCALE GENOMIC DNA]</scope>
    <source>
        <strain evidence="7 8">NEAU-LL90</strain>
    </source>
</reference>
<evidence type="ECO:0000313" key="8">
    <source>
        <dbReference type="Proteomes" id="UP000279275"/>
    </source>
</evidence>
<name>A0A3M2LG15_9NOCA</name>
<dbReference type="InterPro" id="IPR029063">
    <property type="entry name" value="SAM-dependent_MTases_sf"/>
</dbReference>
<evidence type="ECO:0000256" key="1">
    <source>
        <dbReference type="ARBA" id="ARBA00003907"/>
    </source>
</evidence>
<evidence type="ECO:0000256" key="3">
    <source>
        <dbReference type="ARBA" id="ARBA00022603"/>
    </source>
</evidence>
<keyword evidence="4 7" id="KW-0808">Transferase</keyword>
<dbReference type="GO" id="GO:0032259">
    <property type="term" value="P:methylation"/>
    <property type="evidence" value="ECO:0007669"/>
    <property type="project" value="UniProtKB-KW"/>
</dbReference>
<comment type="caution">
    <text evidence="7">The sequence shown here is derived from an EMBL/GenBank/DDBJ whole genome shotgun (WGS) entry which is preliminary data.</text>
</comment>
<dbReference type="GO" id="GO:0008168">
    <property type="term" value="F:methyltransferase activity"/>
    <property type="evidence" value="ECO:0007669"/>
    <property type="project" value="UniProtKB-UniRule"/>
</dbReference>
<gene>
    <name evidence="7" type="ORF">EBN03_09045</name>
</gene>
<keyword evidence="8" id="KW-1185">Reference proteome</keyword>
<dbReference type="AlphaFoldDB" id="A0A3M2LG15"/>
<dbReference type="EMBL" id="RFFH01000003">
    <property type="protein sequence ID" value="RMI33658.1"/>
    <property type="molecule type" value="Genomic_DNA"/>
</dbReference>
<accession>A0A3M2LG15</accession>
<dbReference type="InterPro" id="IPR011610">
    <property type="entry name" value="SAM_mthyl_Trfase_ML2640-like"/>
</dbReference>
<dbReference type="PANTHER" id="PTHR43619">
    <property type="entry name" value="S-ADENOSYL-L-METHIONINE-DEPENDENT METHYLTRANSFERASE YKTD-RELATED"/>
    <property type="match status" value="1"/>
</dbReference>
<dbReference type="EC" id="2.1.1.-" evidence="6"/>
<comment type="similarity">
    <text evidence="2 6">Belongs to the UPF0677 family.</text>
</comment>
<dbReference type="InterPro" id="IPR007213">
    <property type="entry name" value="Ppm1/Ppm2/Tcmp"/>
</dbReference>
<keyword evidence="5 6" id="KW-0949">S-adenosyl-L-methionine</keyword>
<sequence>MRDQGSWDIKTSVGSTALFVAAARGLAARRPDPIAVDRFAEVFCVAAGDEWAALFTGDPAATAEHPLRSADFGIPFQNFQAARTRWFDDYCAAAVATGVRQIVILAAGLDARAYRLPWPAGTTVYELDQPLVLEFKRSVLAAHGDRPVARRREVPVDLRTDWPAALRAAGFDPTAPTAWLVEGLLIYLSPAEQDVLYERIESLSAPGSFVGVEQMDPIDPEVYRAMLEAQDQPGGDQAAWASLIHNEPHSEAVAWFGARGWSGTATKLSDLLASLGHPAPEVPAGFLMPGLVSLVTVAKG</sequence>